<name>A0A401TED4_CHIPU</name>
<gene>
    <name evidence="1" type="ORF">chiPu_0024668</name>
</gene>
<reference evidence="1 2" key="1">
    <citation type="journal article" date="2018" name="Nat. Ecol. Evol.">
        <title>Shark genomes provide insights into elasmobranch evolution and the origin of vertebrates.</title>
        <authorList>
            <person name="Hara Y"/>
            <person name="Yamaguchi K"/>
            <person name="Onimaru K"/>
            <person name="Kadota M"/>
            <person name="Koyanagi M"/>
            <person name="Keeley SD"/>
            <person name="Tatsumi K"/>
            <person name="Tanaka K"/>
            <person name="Motone F"/>
            <person name="Kageyama Y"/>
            <person name="Nozu R"/>
            <person name="Adachi N"/>
            <person name="Nishimura O"/>
            <person name="Nakagawa R"/>
            <person name="Tanegashima C"/>
            <person name="Kiyatake I"/>
            <person name="Matsumoto R"/>
            <person name="Murakumo K"/>
            <person name="Nishida K"/>
            <person name="Terakita A"/>
            <person name="Kuratani S"/>
            <person name="Sato K"/>
            <person name="Hyodo S Kuraku.S."/>
        </authorList>
    </citation>
    <scope>NUCLEOTIDE SEQUENCE [LARGE SCALE GENOMIC DNA]</scope>
</reference>
<protein>
    <submittedName>
        <fullName evidence="1">Uncharacterized protein</fullName>
    </submittedName>
</protein>
<organism evidence="1 2">
    <name type="scientific">Chiloscyllium punctatum</name>
    <name type="common">Brownbanded bambooshark</name>
    <name type="synonym">Hemiscyllium punctatum</name>
    <dbReference type="NCBI Taxonomy" id="137246"/>
    <lineage>
        <taxon>Eukaryota</taxon>
        <taxon>Metazoa</taxon>
        <taxon>Chordata</taxon>
        <taxon>Craniata</taxon>
        <taxon>Vertebrata</taxon>
        <taxon>Chondrichthyes</taxon>
        <taxon>Elasmobranchii</taxon>
        <taxon>Galeomorphii</taxon>
        <taxon>Galeoidea</taxon>
        <taxon>Orectolobiformes</taxon>
        <taxon>Hemiscylliidae</taxon>
        <taxon>Chiloscyllium</taxon>
    </lineage>
</organism>
<evidence type="ECO:0000313" key="1">
    <source>
        <dbReference type="EMBL" id="GCC41010.1"/>
    </source>
</evidence>
<dbReference type="AlphaFoldDB" id="A0A401TED4"/>
<dbReference type="Proteomes" id="UP000287033">
    <property type="component" value="Unassembled WGS sequence"/>
</dbReference>
<evidence type="ECO:0000313" key="2">
    <source>
        <dbReference type="Proteomes" id="UP000287033"/>
    </source>
</evidence>
<comment type="caution">
    <text evidence="1">The sequence shown here is derived from an EMBL/GenBank/DDBJ whole genome shotgun (WGS) entry which is preliminary data.</text>
</comment>
<keyword evidence="2" id="KW-1185">Reference proteome</keyword>
<sequence>GYATIQGAPTRTTSIPFMTEYQFCSVKGHQEII</sequence>
<dbReference type="EMBL" id="BEZZ01043743">
    <property type="protein sequence ID" value="GCC41010.1"/>
    <property type="molecule type" value="Genomic_DNA"/>
</dbReference>
<accession>A0A401TED4</accession>
<proteinExistence type="predicted"/>
<feature type="non-terminal residue" evidence="1">
    <location>
        <position position="1"/>
    </location>
</feature>